<keyword evidence="2" id="KW-1185">Reference proteome</keyword>
<name>A0A2P5FU84_TREOI</name>
<gene>
    <name evidence="1" type="ORF">TorRG33x02_026620</name>
</gene>
<sequence length="101" mass="11396">MLRANQLEIKQNHVDMMKLLTTLIKKKDANPKLMESEEDIMPDFYKSCSSTALQIYQTLPQDEDIMHGPSTVLQLAGAPKMTIAGRDYSSPLEVIFKPLSL</sequence>
<dbReference type="OrthoDB" id="10508544at2759"/>
<evidence type="ECO:0000313" key="1">
    <source>
        <dbReference type="EMBL" id="POO01355.1"/>
    </source>
</evidence>
<reference evidence="2" key="1">
    <citation type="submission" date="2016-06" db="EMBL/GenBank/DDBJ databases">
        <title>Parallel loss of symbiosis genes in relatives of nitrogen-fixing non-legume Parasponia.</title>
        <authorList>
            <person name="Van Velzen R."/>
            <person name="Holmer R."/>
            <person name="Bu F."/>
            <person name="Rutten L."/>
            <person name="Van Zeijl A."/>
            <person name="Liu W."/>
            <person name="Santuari L."/>
            <person name="Cao Q."/>
            <person name="Sharma T."/>
            <person name="Shen D."/>
            <person name="Roswanjaya Y."/>
            <person name="Wardhani T."/>
            <person name="Kalhor M.S."/>
            <person name="Jansen J."/>
            <person name="Van den Hoogen J."/>
            <person name="Gungor B."/>
            <person name="Hartog M."/>
            <person name="Hontelez J."/>
            <person name="Verver J."/>
            <person name="Yang W.-C."/>
            <person name="Schijlen E."/>
            <person name="Repin R."/>
            <person name="Schilthuizen M."/>
            <person name="Schranz E."/>
            <person name="Heidstra R."/>
            <person name="Miyata K."/>
            <person name="Fedorova E."/>
            <person name="Kohlen W."/>
            <person name="Bisseling T."/>
            <person name="Smit S."/>
            <person name="Geurts R."/>
        </authorList>
    </citation>
    <scope>NUCLEOTIDE SEQUENCE [LARGE SCALE GENOMIC DNA]</scope>
    <source>
        <strain evidence="2">cv. RG33-2</strain>
    </source>
</reference>
<proteinExistence type="predicted"/>
<protein>
    <submittedName>
        <fullName evidence="1">Uncharacterized protein</fullName>
    </submittedName>
</protein>
<accession>A0A2P5FU84</accession>
<comment type="caution">
    <text evidence="1">The sequence shown here is derived from an EMBL/GenBank/DDBJ whole genome shotgun (WGS) entry which is preliminary data.</text>
</comment>
<dbReference type="EMBL" id="JXTC01000008">
    <property type="protein sequence ID" value="POO01355.1"/>
    <property type="molecule type" value="Genomic_DNA"/>
</dbReference>
<dbReference type="InParanoid" id="A0A2P5FU84"/>
<organism evidence="1 2">
    <name type="scientific">Trema orientale</name>
    <name type="common">Charcoal tree</name>
    <name type="synonym">Celtis orientalis</name>
    <dbReference type="NCBI Taxonomy" id="63057"/>
    <lineage>
        <taxon>Eukaryota</taxon>
        <taxon>Viridiplantae</taxon>
        <taxon>Streptophyta</taxon>
        <taxon>Embryophyta</taxon>
        <taxon>Tracheophyta</taxon>
        <taxon>Spermatophyta</taxon>
        <taxon>Magnoliopsida</taxon>
        <taxon>eudicotyledons</taxon>
        <taxon>Gunneridae</taxon>
        <taxon>Pentapetalae</taxon>
        <taxon>rosids</taxon>
        <taxon>fabids</taxon>
        <taxon>Rosales</taxon>
        <taxon>Cannabaceae</taxon>
        <taxon>Trema</taxon>
    </lineage>
</organism>
<evidence type="ECO:0000313" key="2">
    <source>
        <dbReference type="Proteomes" id="UP000237000"/>
    </source>
</evidence>
<dbReference type="Proteomes" id="UP000237000">
    <property type="component" value="Unassembled WGS sequence"/>
</dbReference>
<dbReference type="AlphaFoldDB" id="A0A2P5FU84"/>